<keyword evidence="3" id="KW-1185">Reference proteome</keyword>
<evidence type="ECO:0000313" key="3">
    <source>
        <dbReference type="Proteomes" id="UP001153555"/>
    </source>
</evidence>
<dbReference type="InterPro" id="IPR005162">
    <property type="entry name" value="Retrotrans_gag_dom"/>
</dbReference>
<feature type="domain" description="Retrotransposon gag" evidence="1">
    <location>
        <begin position="37"/>
        <end position="125"/>
    </location>
</feature>
<dbReference type="CDD" id="cd00303">
    <property type="entry name" value="retropepsin_like"/>
    <property type="match status" value="1"/>
</dbReference>
<sequence length="374" mass="42862">MKLELPRFDGNDPYGWTFRVQEYFDFHETADEQRMRIVSFNMEGKASDWYQWMKVNKRLTTWKEFLIQIKMRFGPSQFEDPTGKLAKLMQKGNVEDYQAEFETLMNKVEGVTEQILISIFIAGLKNEIQQDLLVARPTTLDEAFSLSRLFESRQTTRHLEQRVTTRWPGQNSNGQVAGANVGGEKSISQCLASQIQKAERVGAKFKRLTSAEMRDKRARGECFNCDQKWTASHKCTRQFLLMIEYPDEEEENLESDGEGGVITGDVSSLQTLAGAGNPRSLRMWGRTSNTQVHVLIDSGSTHNFMHPDVAERLQLPLELVTPFRVYIGNGDSMSCRSFCPPVKLELQGAEFIIDLLFCRSMGRKLYWEFLGCKS</sequence>
<dbReference type="OrthoDB" id="1727728at2759"/>
<dbReference type="AlphaFoldDB" id="A0A9N7MJW5"/>
<proteinExistence type="predicted"/>
<evidence type="ECO:0000259" key="1">
    <source>
        <dbReference type="Pfam" id="PF03732"/>
    </source>
</evidence>
<accession>A0A9N7MJW5</accession>
<evidence type="ECO:0000313" key="2">
    <source>
        <dbReference type="EMBL" id="CAA0808710.1"/>
    </source>
</evidence>
<dbReference type="PANTHER" id="PTHR15503">
    <property type="entry name" value="LDOC1 RELATED"/>
    <property type="match status" value="1"/>
</dbReference>
<comment type="caution">
    <text evidence="2">The sequence shown here is derived from an EMBL/GenBank/DDBJ whole genome shotgun (WGS) entry which is preliminary data.</text>
</comment>
<dbReference type="InterPro" id="IPR021109">
    <property type="entry name" value="Peptidase_aspartic_dom_sf"/>
</dbReference>
<dbReference type="EMBL" id="CACSLK010003174">
    <property type="protein sequence ID" value="CAA0808710.1"/>
    <property type="molecule type" value="Genomic_DNA"/>
</dbReference>
<dbReference type="PANTHER" id="PTHR15503:SF22">
    <property type="entry name" value="TRANSPOSON TY3-I GAG POLYPROTEIN"/>
    <property type="match status" value="1"/>
</dbReference>
<dbReference type="Pfam" id="PF08284">
    <property type="entry name" value="RVP_2"/>
    <property type="match status" value="1"/>
</dbReference>
<name>A0A9N7MJW5_STRHE</name>
<dbReference type="Gene3D" id="2.40.70.10">
    <property type="entry name" value="Acid Proteases"/>
    <property type="match status" value="1"/>
</dbReference>
<dbReference type="Proteomes" id="UP001153555">
    <property type="component" value="Unassembled WGS sequence"/>
</dbReference>
<organism evidence="2 3">
    <name type="scientific">Striga hermonthica</name>
    <name type="common">Purple witchweed</name>
    <name type="synonym">Buchnera hermonthica</name>
    <dbReference type="NCBI Taxonomy" id="68872"/>
    <lineage>
        <taxon>Eukaryota</taxon>
        <taxon>Viridiplantae</taxon>
        <taxon>Streptophyta</taxon>
        <taxon>Embryophyta</taxon>
        <taxon>Tracheophyta</taxon>
        <taxon>Spermatophyta</taxon>
        <taxon>Magnoliopsida</taxon>
        <taxon>eudicotyledons</taxon>
        <taxon>Gunneridae</taxon>
        <taxon>Pentapetalae</taxon>
        <taxon>asterids</taxon>
        <taxon>lamiids</taxon>
        <taxon>Lamiales</taxon>
        <taxon>Orobanchaceae</taxon>
        <taxon>Buchnereae</taxon>
        <taxon>Striga</taxon>
    </lineage>
</organism>
<gene>
    <name evidence="2" type="ORF">SHERM_10938</name>
</gene>
<reference evidence="2" key="1">
    <citation type="submission" date="2019-12" db="EMBL/GenBank/DDBJ databases">
        <authorList>
            <person name="Scholes J."/>
        </authorList>
    </citation>
    <scope>NUCLEOTIDE SEQUENCE</scope>
</reference>
<dbReference type="Pfam" id="PF03732">
    <property type="entry name" value="Retrotrans_gag"/>
    <property type="match status" value="1"/>
</dbReference>
<dbReference type="InterPro" id="IPR032567">
    <property type="entry name" value="RTL1-rel"/>
</dbReference>
<protein>
    <recommendedName>
        <fullName evidence="1">Retrotransposon gag domain-containing protein</fullName>
    </recommendedName>
</protein>